<dbReference type="STRING" id="225164.V3ZZH2"/>
<evidence type="ECO:0000256" key="7">
    <source>
        <dbReference type="SAM" id="Phobius"/>
    </source>
</evidence>
<dbReference type="SUPFAM" id="SSF49998">
    <property type="entry name" value="Amine oxidase catalytic domain"/>
    <property type="match status" value="1"/>
</dbReference>
<keyword evidence="12" id="KW-1185">Reference proteome</keyword>
<evidence type="ECO:0000256" key="2">
    <source>
        <dbReference type="ARBA" id="ARBA00022723"/>
    </source>
</evidence>
<comment type="cofactor">
    <cofactor evidence="6">
        <name>Cu cation</name>
        <dbReference type="ChEBI" id="CHEBI:23378"/>
    </cofactor>
    <text evidence="6">Contains 1 topaquinone per subunit.</text>
</comment>
<feature type="domain" description="Copper amine oxidase N2-terminal" evidence="9">
    <location>
        <begin position="71"/>
        <end position="156"/>
    </location>
</feature>
<dbReference type="GO" id="GO:0005886">
    <property type="term" value="C:plasma membrane"/>
    <property type="evidence" value="ECO:0007669"/>
    <property type="project" value="TreeGrafter"/>
</dbReference>
<dbReference type="PANTHER" id="PTHR10638:SF20">
    <property type="entry name" value="AMINE OXIDASE"/>
    <property type="match status" value="1"/>
</dbReference>
<feature type="domain" description="Copper amine oxidase catalytic" evidence="8">
    <location>
        <begin position="327"/>
        <end position="436"/>
    </location>
</feature>
<dbReference type="OMA" id="IVEEWIC"/>
<dbReference type="GO" id="GO:0005507">
    <property type="term" value="F:copper ion binding"/>
    <property type="evidence" value="ECO:0007669"/>
    <property type="project" value="InterPro"/>
</dbReference>
<dbReference type="RefSeq" id="XP_009052430.1">
    <property type="nucleotide sequence ID" value="XM_009054182.1"/>
</dbReference>
<dbReference type="EMBL" id="KB201362">
    <property type="protein sequence ID" value="ESO96938.1"/>
    <property type="molecule type" value="Genomic_DNA"/>
</dbReference>
<dbReference type="AlphaFoldDB" id="V3ZZH2"/>
<gene>
    <name evidence="11" type="ORF">LOTGIDRAFT_159693</name>
</gene>
<dbReference type="CTD" id="20238122"/>
<dbReference type="PRINTS" id="PR00766">
    <property type="entry name" value="CUDAOXIDASE"/>
</dbReference>
<keyword evidence="4 6" id="KW-0560">Oxidoreductase</keyword>
<dbReference type="InterPro" id="IPR016182">
    <property type="entry name" value="Cu_amine_oxidase_N-reg"/>
</dbReference>
<dbReference type="InterPro" id="IPR015798">
    <property type="entry name" value="Cu_amine_oxidase_C"/>
</dbReference>
<evidence type="ECO:0000256" key="1">
    <source>
        <dbReference type="ARBA" id="ARBA00007983"/>
    </source>
</evidence>
<dbReference type="Gene3D" id="3.10.450.40">
    <property type="match status" value="2"/>
</dbReference>
<dbReference type="SUPFAM" id="SSF54416">
    <property type="entry name" value="Amine oxidase N-terminal region"/>
    <property type="match status" value="2"/>
</dbReference>
<keyword evidence="7" id="KW-1133">Transmembrane helix</keyword>
<evidence type="ECO:0000313" key="11">
    <source>
        <dbReference type="EMBL" id="ESO96938.1"/>
    </source>
</evidence>
<accession>V3ZZH2</accession>
<dbReference type="GO" id="GO:0048038">
    <property type="term" value="F:quinone binding"/>
    <property type="evidence" value="ECO:0007669"/>
    <property type="project" value="InterPro"/>
</dbReference>
<dbReference type="Gene3D" id="2.70.98.20">
    <property type="entry name" value="Copper amine oxidase, catalytic domain"/>
    <property type="match status" value="1"/>
</dbReference>
<dbReference type="FunFam" id="3.10.450.40:FF:000018">
    <property type="entry name" value="Amine oxidase"/>
    <property type="match status" value="1"/>
</dbReference>
<dbReference type="InterPro" id="IPR000269">
    <property type="entry name" value="Cu_amine_oxidase"/>
</dbReference>
<dbReference type="PANTHER" id="PTHR10638">
    <property type="entry name" value="COPPER AMINE OXIDASE"/>
    <property type="match status" value="1"/>
</dbReference>
<evidence type="ECO:0000259" key="9">
    <source>
        <dbReference type="Pfam" id="PF02727"/>
    </source>
</evidence>
<evidence type="ECO:0000256" key="3">
    <source>
        <dbReference type="ARBA" id="ARBA00022772"/>
    </source>
</evidence>
<keyword evidence="7" id="KW-0472">Membrane</keyword>
<dbReference type="Proteomes" id="UP000030746">
    <property type="component" value="Unassembled WGS sequence"/>
</dbReference>
<evidence type="ECO:0000313" key="12">
    <source>
        <dbReference type="Proteomes" id="UP000030746"/>
    </source>
</evidence>
<dbReference type="Pfam" id="PF02728">
    <property type="entry name" value="Cu_amine_oxidN3"/>
    <property type="match status" value="1"/>
</dbReference>
<keyword evidence="3 6" id="KW-0801">TPQ</keyword>
<evidence type="ECO:0000256" key="5">
    <source>
        <dbReference type="ARBA" id="ARBA00023008"/>
    </source>
</evidence>
<dbReference type="InterPro" id="IPR015802">
    <property type="entry name" value="Cu_amine_oxidase_N3"/>
</dbReference>
<organism evidence="11 12">
    <name type="scientific">Lottia gigantea</name>
    <name type="common">Giant owl limpet</name>
    <dbReference type="NCBI Taxonomy" id="225164"/>
    <lineage>
        <taxon>Eukaryota</taxon>
        <taxon>Metazoa</taxon>
        <taxon>Spiralia</taxon>
        <taxon>Lophotrochozoa</taxon>
        <taxon>Mollusca</taxon>
        <taxon>Gastropoda</taxon>
        <taxon>Patellogastropoda</taxon>
        <taxon>Lottioidea</taxon>
        <taxon>Lottiidae</taxon>
        <taxon>Lottia</taxon>
    </lineage>
</organism>
<reference evidence="11 12" key="1">
    <citation type="journal article" date="2013" name="Nature">
        <title>Insights into bilaterian evolution from three spiralian genomes.</title>
        <authorList>
            <person name="Simakov O."/>
            <person name="Marletaz F."/>
            <person name="Cho S.J."/>
            <person name="Edsinger-Gonzales E."/>
            <person name="Havlak P."/>
            <person name="Hellsten U."/>
            <person name="Kuo D.H."/>
            <person name="Larsson T."/>
            <person name="Lv J."/>
            <person name="Arendt D."/>
            <person name="Savage R."/>
            <person name="Osoegawa K."/>
            <person name="de Jong P."/>
            <person name="Grimwood J."/>
            <person name="Chapman J.A."/>
            <person name="Shapiro H."/>
            <person name="Aerts A."/>
            <person name="Otillar R.P."/>
            <person name="Terry A.Y."/>
            <person name="Boore J.L."/>
            <person name="Grigoriev I.V."/>
            <person name="Lindberg D.R."/>
            <person name="Seaver E.C."/>
            <person name="Weisblat D.A."/>
            <person name="Putnam N.H."/>
            <person name="Rokhsar D.S."/>
        </authorList>
    </citation>
    <scope>NUCLEOTIDE SEQUENCE [LARGE SCALE GENOMIC DNA]</scope>
</reference>
<dbReference type="OrthoDB" id="5379943at2759"/>
<evidence type="ECO:0000259" key="8">
    <source>
        <dbReference type="Pfam" id="PF01179"/>
    </source>
</evidence>
<feature type="transmembrane region" description="Helical" evidence="7">
    <location>
        <begin position="20"/>
        <end position="40"/>
    </location>
</feature>
<evidence type="ECO:0000256" key="6">
    <source>
        <dbReference type="RuleBase" id="RU000672"/>
    </source>
</evidence>
<dbReference type="GO" id="GO:0009308">
    <property type="term" value="P:amine metabolic process"/>
    <property type="evidence" value="ECO:0007669"/>
    <property type="project" value="UniProtKB-UniRule"/>
</dbReference>
<evidence type="ECO:0000259" key="10">
    <source>
        <dbReference type="Pfam" id="PF02728"/>
    </source>
</evidence>
<dbReference type="GeneID" id="20238122"/>
<dbReference type="HOGENOM" id="CLU_615802_0_0_1"/>
<dbReference type="InterPro" id="IPR036460">
    <property type="entry name" value="Cu_amine_oxidase_C_sf"/>
</dbReference>
<dbReference type="EC" id="1.4.3.-" evidence="6"/>
<evidence type="ECO:0000256" key="4">
    <source>
        <dbReference type="ARBA" id="ARBA00023002"/>
    </source>
</evidence>
<proteinExistence type="inferred from homology"/>
<comment type="similarity">
    <text evidence="1 6">Belongs to the copper/topaquinone oxidase family.</text>
</comment>
<keyword evidence="5 6" id="KW-0186">Copper</keyword>
<sequence length="445" mass="51256">MGGNRDVRISKRKWRITRALAISAIILAVIFLIVLIVVIVEQTFLPSCSKGQNIKPRNFEKPGVFDDLTPEEMNSVRDYLLNLESPSLVRQEDASVNSSYIFLIDLHMTLKSAVLQYLDGGHRQPDRTAKAVVYRGDTDPPRVEEYLVGPLPHPNYNILIANPAYRRLPIPWESRPVDAVEYKILYEILTKATKQLYPIFRESFDLHHHNCTPSEMCMMFCDSAPRGIKSGERKTWFASYRNVEGFYNHPLGFEIQIGHEGNDITTWDVTRLVYNGQMYYSVEKLIEQYYLGRVRKISHKVDPYDLQYSSYERRGPRDYDTPGRGPRFYEPDGRRYSVDGQHVKYVGWNFNFRMRTTTGLQIYDVRFQGERLAYELSLQEASSLFSGYGVVSGFSNYFDISGIAGATSYELVPGVDCPGTASFHDAYHYVDSGQPRIEIRFVFLK</sequence>
<protein>
    <recommendedName>
        <fullName evidence="6">Amine oxidase</fullName>
        <ecNumber evidence="6">1.4.3.-</ecNumber>
    </recommendedName>
</protein>
<dbReference type="GO" id="GO:0008131">
    <property type="term" value="F:primary methylamine oxidase activity"/>
    <property type="evidence" value="ECO:0007669"/>
    <property type="project" value="InterPro"/>
</dbReference>
<dbReference type="Pfam" id="PF01179">
    <property type="entry name" value="Cu_amine_oxid"/>
    <property type="match status" value="1"/>
</dbReference>
<dbReference type="KEGG" id="lgi:LOTGIDRAFT_159693"/>
<keyword evidence="2 6" id="KW-0479">Metal-binding</keyword>
<comment type="PTM">
    <text evidence="6">Topaquinone (TPQ) is generated by copper-dependent autoxidation of a specific tyrosyl residue.</text>
</comment>
<dbReference type="Pfam" id="PF02727">
    <property type="entry name" value="Cu_amine_oxidN2"/>
    <property type="match status" value="1"/>
</dbReference>
<feature type="domain" description="Copper amine oxidase N3-terminal" evidence="10">
    <location>
        <begin position="175"/>
        <end position="276"/>
    </location>
</feature>
<name>V3ZZH2_LOTGI</name>
<keyword evidence="7" id="KW-0812">Transmembrane</keyword>
<dbReference type="InterPro" id="IPR015800">
    <property type="entry name" value="Cu_amine_oxidase_N2"/>
</dbReference>